<feature type="compositionally biased region" description="Basic and acidic residues" evidence="1">
    <location>
        <begin position="232"/>
        <end position="246"/>
    </location>
</feature>
<evidence type="ECO:0000313" key="2">
    <source>
        <dbReference type="EMBL" id="EKM79526.1"/>
    </source>
</evidence>
<accession>K5WVL7</accession>
<organism evidence="2 3">
    <name type="scientific">Agaricus bisporus var. burnettii (strain JB137-S8 / ATCC MYA-4627 / FGSC 10392)</name>
    <name type="common">White button mushroom</name>
    <dbReference type="NCBI Taxonomy" id="597362"/>
    <lineage>
        <taxon>Eukaryota</taxon>
        <taxon>Fungi</taxon>
        <taxon>Dikarya</taxon>
        <taxon>Basidiomycota</taxon>
        <taxon>Agaricomycotina</taxon>
        <taxon>Agaricomycetes</taxon>
        <taxon>Agaricomycetidae</taxon>
        <taxon>Agaricales</taxon>
        <taxon>Agaricineae</taxon>
        <taxon>Agaricaceae</taxon>
        <taxon>Agaricus</taxon>
    </lineage>
</organism>
<dbReference type="EMBL" id="JH971390">
    <property type="protein sequence ID" value="EKM79526.1"/>
    <property type="molecule type" value="Genomic_DNA"/>
</dbReference>
<keyword evidence="3" id="KW-1185">Reference proteome</keyword>
<dbReference type="HOGENOM" id="CLU_046438_0_0_1"/>
<feature type="region of interest" description="Disordered" evidence="1">
    <location>
        <begin position="203"/>
        <end position="303"/>
    </location>
</feature>
<reference evidence="3" key="1">
    <citation type="journal article" date="2012" name="Proc. Natl. Acad. Sci. U.S.A.">
        <title>Genome sequence of the button mushroom Agaricus bisporus reveals mechanisms governing adaptation to a humic-rich ecological niche.</title>
        <authorList>
            <person name="Morin E."/>
            <person name="Kohler A."/>
            <person name="Baker A.R."/>
            <person name="Foulongne-Oriol M."/>
            <person name="Lombard V."/>
            <person name="Nagy L.G."/>
            <person name="Ohm R.A."/>
            <person name="Patyshakuliyeva A."/>
            <person name="Brun A."/>
            <person name="Aerts A.L."/>
            <person name="Bailey A.M."/>
            <person name="Billette C."/>
            <person name="Coutinho P.M."/>
            <person name="Deakin G."/>
            <person name="Doddapaneni H."/>
            <person name="Floudas D."/>
            <person name="Grimwood J."/>
            <person name="Hilden K."/>
            <person name="Kuees U."/>
            <person name="LaButti K.M."/>
            <person name="Lapidus A."/>
            <person name="Lindquist E.A."/>
            <person name="Lucas S.M."/>
            <person name="Murat C."/>
            <person name="Riley R.W."/>
            <person name="Salamov A.A."/>
            <person name="Schmutz J."/>
            <person name="Subramanian V."/>
            <person name="Woesten H.A.B."/>
            <person name="Xu J."/>
            <person name="Eastwood D.C."/>
            <person name="Foster G.D."/>
            <person name="Sonnenberg A.S."/>
            <person name="Cullen D."/>
            <person name="de Vries R.P."/>
            <person name="Lundell T."/>
            <person name="Hibbett D.S."/>
            <person name="Henrissat B."/>
            <person name="Burton K.S."/>
            <person name="Kerrigan R.W."/>
            <person name="Challen M.P."/>
            <person name="Grigoriev I.V."/>
            <person name="Martin F."/>
        </authorList>
    </citation>
    <scope>NUCLEOTIDE SEQUENCE [LARGE SCALE GENOMIC DNA]</scope>
    <source>
        <strain evidence="3">JB137-S8 / ATCC MYA-4627 / FGSC 10392</strain>
    </source>
</reference>
<dbReference type="OMA" id="EALHEFC"/>
<feature type="compositionally biased region" description="Low complexity" evidence="1">
    <location>
        <begin position="204"/>
        <end position="222"/>
    </location>
</feature>
<dbReference type="Proteomes" id="UP000008493">
    <property type="component" value="Unassembled WGS sequence"/>
</dbReference>
<sequence>MLSKADEDQLQRVCGNDETLAEARKLVPLAKARTKRGSGHYVSGLTTALPAICAYIISKHLNNNDVALDSARQSACLNTSDFNKALRTVSTVLEAELSPRQRAIAYDILHEKYAVEMSYSIFSMFLRQAETALVQLETPYDVGSSEVHCAIFFWVSLIANVKQLPTIDEFSQDNAILSKRIAPIIMILNDNCKSLKNKIIEGATTSSRPSSPTKSLSKSTVTYTPRRTPSKPRRELLTRDSAKKASDPGLSATKADNSADTSDVEMAPPETPSKKRKLDISSSISPSKRRLPFPPITPSAPHITRITSPLTAKSLATPAIPSPLRRSARFVLQEEVDAVMDTDEEEDCGSEAVDRSLKIEFMLEEKYEKDEPALKRRFRPVYQDLKQWYARDAKMLRIWKEAKPI</sequence>
<dbReference type="KEGG" id="abp:AGABI1DRAFT59203"/>
<dbReference type="eggNOG" id="ENOG502RBUX">
    <property type="taxonomic scope" value="Eukaryota"/>
</dbReference>
<protein>
    <submittedName>
        <fullName evidence="2">Uncharacterized protein</fullName>
    </submittedName>
</protein>
<dbReference type="AlphaFoldDB" id="K5WVL7"/>
<proteinExistence type="predicted"/>
<dbReference type="RefSeq" id="XP_007329728.1">
    <property type="nucleotide sequence ID" value="XM_007329666.1"/>
</dbReference>
<gene>
    <name evidence="2" type="ORF">AGABI1DRAFT_59203</name>
</gene>
<feature type="non-terminal residue" evidence="2">
    <location>
        <position position="1"/>
    </location>
</feature>
<dbReference type="InParanoid" id="K5WVL7"/>
<name>K5WVL7_AGABU</name>
<evidence type="ECO:0000256" key="1">
    <source>
        <dbReference type="SAM" id="MobiDB-lite"/>
    </source>
</evidence>
<dbReference type="OrthoDB" id="3358956at2759"/>
<evidence type="ECO:0000313" key="3">
    <source>
        <dbReference type="Proteomes" id="UP000008493"/>
    </source>
</evidence>
<dbReference type="GeneID" id="18830278"/>